<evidence type="ECO:0000259" key="1">
    <source>
        <dbReference type="Pfam" id="PF13175"/>
    </source>
</evidence>
<reference evidence="3 4" key="1">
    <citation type="submission" date="2018-02" db="EMBL/GenBank/DDBJ databases">
        <title>Genomic Encyclopedia of Archaeal and Bacterial Type Strains, Phase II (KMG-II): from individual species to whole genera.</title>
        <authorList>
            <person name="Goeker M."/>
        </authorList>
    </citation>
    <scope>NUCLEOTIDE SEQUENCE [LARGE SCALE GENOMIC DNA]</scope>
    <source>
        <strain evidence="3 4">DSM 15099</strain>
    </source>
</reference>
<dbReference type="AlphaFoldDB" id="A0A2S6FV12"/>
<evidence type="ECO:0000259" key="2">
    <source>
        <dbReference type="Pfam" id="PF20469"/>
    </source>
</evidence>
<sequence>MPISLTNIRVNNFRSLEDIDLTINKTNILIGQNNSGKSNLLKAINIAFGNARDISESDIFISSEERITNTKTAIIDILLKPVDLEGSFQKTFSDFWISVFTDSWITPDETNGDFVGIRTVLQYDIRKDDYIIVKKPIQEWNDSIETSVVGAKKNFGNDMMDSLISFYMDAHRDAVEDIKNRKSFFGKATSQSDLSDQLTSELEGQLNHINSEIVRNIPALQQTNRRMSSIGKTMGSSTGTVEIEPLARKISDLHKGMDIVYKDGVAAQFSISQHGMGTRSWISFLTLGAYVDWHNEKLKQDDEDAENYTMLTMEEPEAHLHPQAQRQLYFQISEFDGQKIISTHSPSVLAQAELGDIIYINKQQGKTNAKHFNVNQYTPEELNRIEREVINTRGELLFSNAIVLCEGITEEQALPVYFKEYFGVEAICCGVNIIGIGGQNYKTFLNLIKDLDIPWFIFSDGETATIKTLKKAVGVENIEELNSMSNIIILDNENDYEKYLISDGYTDIIISAINECENDEEYFANHILTKNHTSLGRERTNDPMCGTCQQPIYKDVLRDFDGEGGLERALYDCCTGKKAKAKYATYVAEKIVSQQDVTKRIPSKINTFLKEIGCLLDLTEKEDYRTNEVIE</sequence>
<dbReference type="RefSeq" id="WP_104410675.1">
    <property type="nucleotide sequence ID" value="NZ_PTIS01000021.1"/>
</dbReference>
<dbReference type="PANTHER" id="PTHR43581">
    <property type="entry name" value="ATP/GTP PHOSPHATASE"/>
    <property type="match status" value="1"/>
</dbReference>
<evidence type="ECO:0000313" key="3">
    <source>
        <dbReference type="EMBL" id="PPK44999.1"/>
    </source>
</evidence>
<dbReference type="CDD" id="cd01026">
    <property type="entry name" value="TOPRIM_OLD"/>
    <property type="match status" value="1"/>
</dbReference>
<dbReference type="PANTHER" id="PTHR43581:SF4">
    <property type="entry name" value="ATP_GTP PHOSPHATASE"/>
    <property type="match status" value="1"/>
</dbReference>
<dbReference type="Gene3D" id="3.40.50.300">
    <property type="entry name" value="P-loop containing nucleotide triphosphate hydrolases"/>
    <property type="match status" value="1"/>
</dbReference>
<accession>A0A2S6FV12</accession>
<keyword evidence="3" id="KW-0378">Hydrolase</keyword>
<dbReference type="InterPro" id="IPR041685">
    <property type="entry name" value="AAA_GajA/Old/RecF-like"/>
</dbReference>
<proteinExistence type="predicted"/>
<name>A0A2S6FV12_9CLOT</name>
<dbReference type="InterPro" id="IPR051396">
    <property type="entry name" value="Bact_Antivir_Def_Nuclease"/>
</dbReference>
<dbReference type="Pfam" id="PF20469">
    <property type="entry name" value="OLD-like_TOPRIM"/>
    <property type="match status" value="1"/>
</dbReference>
<gene>
    <name evidence="3" type="ORF">BD821_12145</name>
</gene>
<dbReference type="SUPFAM" id="SSF52540">
    <property type="entry name" value="P-loop containing nucleoside triphosphate hydrolases"/>
    <property type="match status" value="1"/>
</dbReference>
<evidence type="ECO:0000313" key="4">
    <source>
        <dbReference type="Proteomes" id="UP000239863"/>
    </source>
</evidence>
<protein>
    <submittedName>
        <fullName evidence="3">Putative ATP-dependent endonuclease of OLD family</fullName>
    </submittedName>
</protein>
<keyword evidence="3" id="KW-0540">Nuclease</keyword>
<comment type="caution">
    <text evidence="3">The sequence shown here is derived from an EMBL/GenBank/DDBJ whole genome shotgun (WGS) entry which is preliminary data.</text>
</comment>
<dbReference type="Proteomes" id="UP000239863">
    <property type="component" value="Unassembled WGS sequence"/>
</dbReference>
<dbReference type="OrthoDB" id="9810873at2"/>
<organism evidence="3 4">
    <name type="scientific">Clostridium algidicarnis DSM 15099</name>
    <dbReference type="NCBI Taxonomy" id="1121295"/>
    <lineage>
        <taxon>Bacteria</taxon>
        <taxon>Bacillati</taxon>
        <taxon>Bacillota</taxon>
        <taxon>Clostridia</taxon>
        <taxon>Eubacteriales</taxon>
        <taxon>Clostridiaceae</taxon>
        <taxon>Clostridium</taxon>
    </lineage>
</organism>
<dbReference type="InterPro" id="IPR034139">
    <property type="entry name" value="TOPRIM_OLD"/>
</dbReference>
<dbReference type="EMBL" id="PTIS01000021">
    <property type="protein sequence ID" value="PPK44999.1"/>
    <property type="molecule type" value="Genomic_DNA"/>
</dbReference>
<dbReference type="GO" id="GO:0004519">
    <property type="term" value="F:endonuclease activity"/>
    <property type="evidence" value="ECO:0007669"/>
    <property type="project" value="UniProtKB-KW"/>
</dbReference>
<dbReference type="Pfam" id="PF13175">
    <property type="entry name" value="AAA_15"/>
    <property type="match status" value="1"/>
</dbReference>
<feature type="domain" description="OLD protein-like TOPRIM" evidence="2">
    <location>
        <begin position="397"/>
        <end position="460"/>
    </location>
</feature>
<keyword evidence="3" id="KW-0255">Endonuclease</keyword>
<dbReference type="InterPro" id="IPR027417">
    <property type="entry name" value="P-loop_NTPase"/>
</dbReference>
<feature type="domain" description="Endonuclease GajA/Old nuclease/RecF-like AAA" evidence="1">
    <location>
        <begin position="5"/>
        <end position="347"/>
    </location>
</feature>